<dbReference type="InterPro" id="IPR033479">
    <property type="entry name" value="dCache_1"/>
</dbReference>
<dbReference type="InterPro" id="IPR029016">
    <property type="entry name" value="GAF-like_dom_sf"/>
</dbReference>
<keyword evidence="9 12" id="KW-1133">Transmembrane helix</keyword>
<evidence type="ECO:0000256" key="11">
    <source>
        <dbReference type="SAM" id="Coils"/>
    </source>
</evidence>
<dbReference type="SMART" id="SM00065">
    <property type="entry name" value="GAF"/>
    <property type="match status" value="1"/>
</dbReference>
<evidence type="ECO:0000256" key="8">
    <source>
        <dbReference type="ARBA" id="ARBA00022777"/>
    </source>
</evidence>
<keyword evidence="8" id="KW-0418">Kinase</keyword>
<dbReference type="PANTHER" id="PTHR45528">
    <property type="entry name" value="SENSOR HISTIDINE KINASE CPXA"/>
    <property type="match status" value="1"/>
</dbReference>
<keyword evidence="10 12" id="KW-0472">Membrane</keyword>
<feature type="domain" description="HAMP" evidence="13">
    <location>
        <begin position="341"/>
        <end position="395"/>
    </location>
</feature>
<dbReference type="CDD" id="cd06225">
    <property type="entry name" value="HAMP"/>
    <property type="match status" value="1"/>
</dbReference>
<feature type="transmembrane region" description="Helical" evidence="12">
    <location>
        <begin position="12"/>
        <end position="31"/>
    </location>
</feature>
<accession>A0A937FXP3</accession>
<dbReference type="Pfam" id="PF08448">
    <property type="entry name" value="PAS_4"/>
    <property type="match status" value="1"/>
</dbReference>
<comment type="caution">
    <text evidence="14">The sequence shown here is derived from an EMBL/GenBank/DDBJ whole genome shotgun (WGS) entry which is preliminary data.</text>
</comment>
<keyword evidence="5" id="KW-0597">Phosphoprotein</keyword>
<evidence type="ECO:0000259" key="13">
    <source>
        <dbReference type="PROSITE" id="PS50885"/>
    </source>
</evidence>
<dbReference type="Pfam" id="PF00672">
    <property type="entry name" value="HAMP"/>
    <property type="match status" value="1"/>
</dbReference>
<comment type="catalytic activity">
    <reaction evidence="1">
        <text>ATP + protein L-histidine = ADP + protein N-phospho-L-histidine.</text>
        <dbReference type="EC" id="2.7.13.3"/>
    </reaction>
</comment>
<evidence type="ECO:0000256" key="12">
    <source>
        <dbReference type="SAM" id="Phobius"/>
    </source>
</evidence>
<dbReference type="InterPro" id="IPR003660">
    <property type="entry name" value="HAMP_dom"/>
</dbReference>
<feature type="transmembrane region" description="Helical" evidence="12">
    <location>
        <begin position="318"/>
        <end position="337"/>
    </location>
</feature>
<keyword evidence="6" id="KW-0808">Transferase</keyword>
<dbReference type="PROSITE" id="PS50885">
    <property type="entry name" value="HAMP"/>
    <property type="match status" value="1"/>
</dbReference>
<evidence type="ECO:0000313" key="14">
    <source>
        <dbReference type="EMBL" id="MBL6446438.1"/>
    </source>
</evidence>
<sequence>MKLRGLKYKLLLQIMPVVTVIFLVCIGYIIFSLRQQAIEDNEKLAFSYVEEVANEVKARMNEDIGLSRAIANATAVYKDSSGAARENFIKGMLSGIVEGEDSYHSAWLSIELNHFEPTWNLGYGRKRYTFYHQGPPAIDSANLQGDLRGSSYLRLKLEKREEVNDPYYYTKYSDAGDERNDVFGTSICAPILIDGEFGGVGGVDISLEHFQYVSDFKPFDQSQIFLISNNGTFVSHPNKELIGKKMDEMILPEIVDLHELDAKVSQGQSFMVDTRISDSGEVYLLALAPIELGNSYYPWAIGIVVPRDVILTEVNSSMLRSLLIAILGITIIALVLWKISNNITKPLNRVNALIKEIAQGDIDLSKKVSNPTDDEVGEISISANALIDDLNNKVEFAKSIGSGNLDLAHEVAGDQDILGKSLISMRESLKESKKEDERRSWINRGLAKFTEILRLNEGEMEEFYIKVVSEMVKYIGVNQAGLFVIDNDEEDRTYLELVAAYAYERKKFIEKRVELDEGLVGQCYKEKQRISLTELPEDYIHITSGLGVAPPTHVFLVPVKLEEEVLGVMEFASFEVVPEYKIEFVEKLAESLASTVSTLKTNQRTRVLLEQSQQQSEELRAQEEEMRQNMEEMEATQEEMKRTQKLVEQNQMLMEVLLNQAGDSVLVFDSHYNIVLINDVLEKRYQGTQFEMSVGDNLLEKLGSHRGLWEKHYEKVLGGERLQFAIKSQLKDSENYRFYYMNPIRDSHGEVRYVSVITRDANTDQYSNVLTQEEFESL</sequence>
<evidence type="ECO:0000256" key="1">
    <source>
        <dbReference type="ARBA" id="ARBA00000085"/>
    </source>
</evidence>
<protein>
    <recommendedName>
        <fullName evidence="3">histidine kinase</fullName>
        <ecNumber evidence="3">2.7.13.3</ecNumber>
    </recommendedName>
</protein>
<dbReference type="PANTHER" id="PTHR45528:SF10">
    <property type="entry name" value="METHYL-ACCEPTING CHEMOTAXIS PROTEIN"/>
    <property type="match status" value="1"/>
</dbReference>
<dbReference type="RefSeq" id="WP_202855982.1">
    <property type="nucleotide sequence ID" value="NZ_JAEUGD010000031.1"/>
</dbReference>
<organism evidence="14 15">
    <name type="scientific">Fulvivirga marina</name>
    <dbReference type="NCBI Taxonomy" id="2494733"/>
    <lineage>
        <taxon>Bacteria</taxon>
        <taxon>Pseudomonadati</taxon>
        <taxon>Bacteroidota</taxon>
        <taxon>Cytophagia</taxon>
        <taxon>Cytophagales</taxon>
        <taxon>Fulvivirgaceae</taxon>
        <taxon>Fulvivirga</taxon>
    </lineage>
</organism>
<evidence type="ECO:0000256" key="5">
    <source>
        <dbReference type="ARBA" id="ARBA00022553"/>
    </source>
</evidence>
<dbReference type="EMBL" id="JAEUGD010000031">
    <property type="protein sequence ID" value="MBL6446438.1"/>
    <property type="molecule type" value="Genomic_DNA"/>
</dbReference>
<dbReference type="Gene3D" id="3.30.450.20">
    <property type="entry name" value="PAS domain"/>
    <property type="match status" value="3"/>
</dbReference>
<dbReference type="Pfam" id="PF13185">
    <property type="entry name" value="GAF_2"/>
    <property type="match status" value="1"/>
</dbReference>
<evidence type="ECO:0000256" key="3">
    <source>
        <dbReference type="ARBA" id="ARBA00012438"/>
    </source>
</evidence>
<keyword evidence="15" id="KW-1185">Reference proteome</keyword>
<keyword evidence="7 12" id="KW-0812">Transmembrane</keyword>
<dbReference type="Pfam" id="PF02743">
    <property type="entry name" value="dCache_1"/>
    <property type="match status" value="1"/>
</dbReference>
<dbReference type="GO" id="GO:0005886">
    <property type="term" value="C:plasma membrane"/>
    <property type="evidence" value="ECO:0007669"/>
    <property type="project" value="UniProtKB-SubCell"/>
</dbReference>
<dbReference type="InterPro" id="IPR013656">
    <property type="entry name" value="PAS_4"/>
</dbReference>
<dbReference type="Gene3D" id="3.30.450.40">
    <property type="match status" value="1"/>
</dbReference>
<evidence type="ECO:0000256" key="7">
    <source>
        <dbReference type="ARBA" id="ARBA00022692"/>
    </source>
</evidence>
<dbReference type="SUPFAM" id="SSF55785">
    <property type="entry name" value="PYP-like sensor domain (PAS domain)"/>
    <property type="match status" value="1"/>
</dbReference>
<dbReference type="EC" id="2.7.13.3" evidence="3"/>
<reference evidence="14" key="1">
    <citation type="submission" date="2021-01" db="EMBL/GenBank/DDBJ databases">
        <title>Fulvivirga kasyanovii gen. nov., sp nov., a novel member of the phylum Bacteroidetes isolated from seawater in a mussel farm.</title>
        <authorList>
            <person name="Zhao L.-H."/>
            <person name="Wang Z.-J."/>
        </authorList>
    </citation>
    <scope>NUCLEOTIDE SEQUENCE</scope>
    <source>
        <strain evidence="14">29W222</strain>
    </source>
</reference>
<proteinExistence type="predicted"/>
<evidence type="ECO:0000313" key="15">
    <source>
        <dbReference type="Proteomes" id="UP000614216"/>
    </source>
</evidence>
<dbReference type="SUPFAM" id="SSF55781">
    <property type="entry name" value="GAF domain-like"/>
    <property type="match status" value="1"/>
</dbReference>
<dbReference type="CDD" id="cd12912">
    <property type="entry name" value="PDC2_MCP_like"/>
    <property type="match status" value="1"/>
</dbReference>
<dbReference type="InterPro" id="IPR003018">
    <property type="entry name" value="GAF"/>
</dbReference>
<keyword evidence="11" id="KW-0175">Coiled coil</keyword>
<dbReference type="SMART" id="SM00304">
    <property type="entry name" value="HAMP"/>
    <property type="match status" value="1"/>
</dbReference>
<evidence type="ECO:0000256" key="6">
    <source>
        <dbReference type="ARBA" id="ARBA00022679"/>
    </source>
</evidence>
<keyword evidence="4" id="KW-1003">Cell membrane</keyword>
<gene>
    <name evidence="14" type="ORF">JMN32_08970</name>
</gene>
<dbReference type="CDD" id="cd12913">
    <property type="entry name" value="PDC1_MCP_like"/>
    <property type="match status" value="1"/>
</dbReference>
<comment type="subcellular location">
    <subcellularLocation>
        <location evidence="2">Cell membrane</location>
        <topology evidence="2">Multi-pass membrane protein</topology>
    </subcellularLocation>
</comment>
<dbReference type="InterPro" id="IPR050398">
    <property type="entry name" value="HssS/ArlS-like"/>
</dbReference>
<dbReference type="InterPro" id="IPR035965">
    <property type="entry name" value="PAS-like_dom_sf"/>
</dbReference>
<evidence type="ECO:0000256" key="4">
    <source>
        <dbReference type="ARBA" id="ARBA00022475"/>
    </source>
</evidence>
<dbReference type="Proteomes" id="UP000614216">
    <property type="component" value="Unassembled WGS sequence"/>
</dbReference>
<dbReference type="SUPFAM" id="SSF158472">
    <property type="entry name" value="HAMP domain-like"/>
    <property type="match status" value="1"/>
</dbReference>
<name>A0A937FXP3_9BACT</name>
<evidence type="ECO:0000256" key="10">
    <source>
        <dbReference type="ARBA" id="ARBA00023136"/>
    </source>
</evidence>
<dbReference type="Gene3D" id="6.10.340.10">
    <property type="match status" value="1"/>
</dbReference>
<dbReference type="AlphaFoldDB" id="A0A937FXP3"/>
<evidence type="ECO:0000256" key="2">
    <source>
        <dbReference type="ARBA" id="ARBA00004651"/>
    </source>
</evidence>
<feature type="coiled-coil region" evidence="11">
    <location>
        <begin position="602"/>
        <end position="653"/>
    </location>
</feature>
<dbReference type="GO" id="GO:0000155">
    <property type="term" value="F:phosphorelay sensor kinase activity"/>
    <property type="evidence" value="ECO:0007669"/>
    <property type="project" value="TreeGrafter"/>
</dbReference>
<evidence type="ECO:0000256" key="9">
    <source>
        <dbReference type="ARBA" id="ARBA00022989"/>
    </source>
</evidence>